<dbReference type="Gene3D" id="1.10.1240.100">
    <property type="match status" value="1"/>
</dbReference>
<evidence type="ECO:0000313" key="2">
    <source>
        <dbReference type="EMBL" id="KAK6347978.1"/>
    </source>
</evidence>
<dbReference type="GO" id="GO:0006633">
    <property type="term" value="P:fatty acid biosynthetic process"/>
    <property type="evidence" value="ECO:0007669"/>
    <property type="project" value="TreeGrafter"/>
</dbReference>
<dbReference type="Pfam" id="PF22621">
    <property type="entry name" value="CurL-like_PKS_C"/>
    <property type="match status" value="1"/>
</dbReference>
<dbReference type="Proteomes" id="UP001313282">
    <property type="component" value="Unassembled WGS sequence"/>
</dbReference>
<evidence type="ECO:0000313" key="3">
    <source>
        <dbReference type="Proteomes" id="UP001313282"/>
    </source>
</evidence>
<dbReference type="GO" id="GO:0044550">
    <property type="term" value="P:secondary metabolite biosynthetic process"/>
    <property type="evidence" value="ECO:0007669"/>
    <property type="project" value="TreeGrafter"/>
</dbReference>
<dbReference type="PANTHER" id="PTHR43775">
    <property type="entry name" value="FATTY ACID SYNTHASE"/>
    <property type="match status" value="1"/>
</dbReference>
<organism evidence="2 3">
    <name type="scientific">Orbilia javanica</name>
    <dbReference type="NCBI Taxonomy" id="47235"/>
    <lineage>
        <taxon>Eukaryota</taxon>
        <taxon>Fungi</taxon>
        <taxon>Dikarya</taxon>
        <taxon>Ascomycota</taxon>
        <taxon>Pezizomycotina</taxon>
        <taxon>Orbiliomycetes</taxon>
        <taxon>Orbiliales</taxon>
        <taxon>Orbiliaceae</taxon>
        <taxon>Orbilia</taxon>
    </lineage>
</organism>
<name>A0AAN8RJP8_9PEZI</name>
<protein>
    <recommendedName>
        <fullName evidence="1">Malonyl-CoA:ACP transacylase (MAT) domain-containing protein</fullName>
    </recommendedName>
</protein>
<accession>A0AAN8RJP8</accession>
<sequence length="513" mass="56173">MPKEFVPCPESGLREASLNNFGAGGANGHAIIEAADYHLPSRENPAFKSQDHDFLLTLTAKEEKGIQASARQVAQYLRTAGSSENMPDLAYTLNEKWSKMPWRTTVSARSVEELCQKLEDPTLQATQKSAKVPRLGFVFTGQGVQWYAMGRELIAAYPVFYGALGRASRLLVSLGARWDLFEELHRDEKSSLVHKPYLGFPLSIIIQISLVELLRSWGIIPTASTGHSSGEIPAAYAAGILSFEDAVTIAYVRGEITSKYLEASASEKEGLGAMTALRVGKESAKAYISSVKAGTAVISCVNSPASVTIGGDVTGLEEIEARANSEGVFYIRLDVPVAYHSPFMKPLASEYYSRLRDACFRSEVDALASGVIFASPVSGKRVVDFRELRRPEHWINSMIQCVEFEDAVLSMLLDEPSEREAASPFSVDSIIEIAPYGALQRPLRQILSHPTLKGNEITVGTCLKKNENAVLTMQQLAGELFCQGFPIQLHPINFPHADDQVTPRVVTGLPQYQ</sequence>
<dbReference type="PANTHER" id="PTHR43775:SF29">
    <property type="entry name" value="ASPERFURANONE POLYKETIDE SYNTHASE AFOG-RELATED"/>
    <property type="match status" value="1"/>
</dbReference>
<dbReference type="InterPro" id="IPR016039">
    <property type="entry name" value="Thiolase-like"/>
</dbReference>
<dbReference type="GO" id="GO:0004312">
    <property type="term" value="F:fatty acid synthase activity"/>
    <property type="evidence" value="ECO:0007669"/>
    <property type="project" value="TreeGrafter"/>
</dbReference>
<gene>
    <name evidence="2" type="ORF">TWF718_005798</name>
</gene>
<keyword evidence="3" id="KW-1185">Reference proteome</keyword>
<dbReference type="AlphaFoldDB" id="A0AAN8RJP8"/>
<dbReference type="Gene3D" id="3.40.366.10">
    <property type="entry name" value="Malonyl-Coenzyme A Acyl Carrier Protein, domain 2"/>
    <property type="match status" value="1"/>
</dbReference>
<evidence type="ECO:0000259" key="1">
    <source>
        <dbReference type="SMART" id="SM00827"/>
    </source>
</evidence>
<dbReference type="SUPFAM" id="SSF52151">
    <property type="entry name" value="FabD/lysophospholipase-like"/>
    <property type="match status" value="1"/>
</dbReference>
<dbReference type="InterPro" id="IPR016036">
    <property type="entry name" value="Malonyl_transacylase_ACP-bd"/>
</dbReference>
<comment type="caution">
    <text evidence="2">The sequence shown here is derived from an EMBL/GenBank/DDBJ whole genome shotgun (WGS) entry which is preliminary data.</text>
</comment>
<dbReference type="SMART" id="SM00827">
    <property type="entry name" value="PKS_AT"/>
    <property type="match status" value="1"/>
</dbReference>
<proteinExistence type="predicted"/>
<dbReference type="EMBL" id="JAVHNR010000003">
    <property type="protein sequence ID" value="KAK6347978.1"/>
    <property type="molecule type" value="Genomic_DNA"/>
</dbReference>
<reference evidence="2 3" key="1">
    <citation type="submission" date="2019-10" db="EMBL/GenBank/DDBJ databases">
        <authorList>
            <person name="Palmer J.M."/>
        </authorList>
    </citation>
    <scope>NUCLEOTIDE SEQUENCE [LARGE SCALE GENOMIC DNA]</scope>
    <source>
        <strain evidence="2 3">TWF718</strain>
    </source>
</reference>
<dbReference type="Gene3D" id="3.40.47.10">
    <property type="match status" value="1"/>
</dbReference>
<dbReference type="InterPro" id="IPR014043">
    <property type="entry name" value="Acyl_transferase_dom"/>
</dbReference>
<dbReference type="SUPFAM" id="SSF55048">
    <property type="entry name" value="Probable ACP-binding domain of malonyl-CoA ACP transacylase"/>
    <property type="match status" value="1"/>
</dbReference>
<feature type="domain" description="Malonyl-CoA:ACP transacylase (MAT)" evidence="1">
    <location>
        <begin position="138"/>
        <end position="467"/>
    </location>
</feature>
<dbReference type="InterPro" id="IPR016035">
    <property type="entry name" value="Acyl_Trfase/lysoPLipase"/>
</dbReference>
<dbReference type="InterPro" id="IPR050091">
    <property type="entry name" value="PKS_NRPS_Biosynth_Enz"/>
</dbReference>
<dbReference type="Pfam" id="PF00698">
    <property type="entry name" value="Acyl_transf_1"/>
    <property type="match status" value="1"/>
</dbReference>
<dbReference type="InterPro" id="IPR001227">
    <property type="entry name" value="Ac_transferase_dom_sf"/>
</dbReference>